<protein>
    <recommendedName>
        <fullName evidence="1">DUF4062 domain-containing protein</fullName>
    </recommendedName>
</protein>
<proteinExistence type="predicted"/>
<evidence type="ECO:0000313" key="3">
    <source>
        <dbReference type="Proteomes" id="UP001144347"/>
    </source>
</evidence>
<feature type="domain" description="DUF4062" evidence="1">
    <location>
        <begin position="9"/>
        <end position="101"/>
    </location>
</feature>
<reference evidence="2" key="1">
    <citation type="submission" date="2022-12" db="EMBL/GenBank/DDBJ databases">
        <title>Genome sequence of HCMS5-2.</title>
        <authorList>
            <person name="Woo H."/>
        </authorList>
    </citation>
    <scope>NUCLEOTIDE SEQUENCE</scope>
    <source>
        <strain evidence="2">HCMS5-2</strain>
    </source>
</reference>
<keyword evidence="3" id="KW-1185">Reference proteome</keyword>
<dbReference type="InterPro" id="IPR025139">
    <property type="entry name" value="DUF4062"/>
</dbReference>
<dbReference type="Pfam" id="PF13271">
    <property type="entry name" value="DUF4062"/>
    <property type="match status" value="1"/>
</dbReference>
<evidence type="ECO:0000259" key="1">
    <source>
        <dbReference type="Pfam" id="PF13271"/>
    </source>
</evidence>
<dbReference type="EMBL" id="JAPWGM010000002">
    <property type="protein sequence ID" value="MCZ4243619.1"/>
    <property type="molecule type" value="Genomic_DNA"/>
</dbReference>
<name>A0ABT4L6S3_9SPHI</name>
<evidence type="ECO:0000313" key="2">
    <source>
        <dbReference type="EMBL" id="MCZ4243619.1"/>
    </source>
</evidence>
<accession>A0ABT4L6S3</accession>
<sequence length="387" mass="44770">MPEIVKKFKILIASPSDVIDERESIVEIVSELNQTYGNRNNIIIELIKWETHSAPGVSTSDTQSLIDHDLGKDYDLFVGILWKKFGTKTQKYDSGTEQEFRNVYERFLQHPESVQILFYFKMASVPMEDINIDQISKIQSFKNDLGEMGVFYWQYNTIQDFQQFLRIHIPRRIDHLNKLNEKMIEIEPIESYSSNVLENIINDEEELGIFELNEIIEESFNHSSESIKRITAATDWISDEMIKKAKELDKLNAKGDIARKILSDWYERSAKMMVDFSSRLEPEIPIFRSNFEEGANAISNLIILYDQGDGLFDNQKEEVKQSVIGLAKSIESGLDGMESFLQSISKLPRVQKDFNKARRSVEAAVFEIISSMKVNRDLLVEVLKNIQ</sequence>
<dbReference type="RefSeq" id="WP_269426698.1">
    <property type="nucleotide sequence ID" value="NZ_JAPWGM010000002.1"/>
</dbReference>
<gene>
    <name evidence="2" type="ORF">O0955_06340</name>
</gene>
<organism evidence="2 3">
    <name type="scientific">Pedobacter punctiformis</name>
    <dbReference type="NCBI Taxonomy" id="3004097"/>
    <lineage>
        <taxon>Bacteria</taxon>
        <taxon>Pseudomonadati</taxon>
        <taxon>Bacteroidota</taxon>
        <taxon>Sphingobacteriia</taxon>
        <taxon>Sphingobacteriales</taxon>
        <taxon>Sphingobacteriaceae</taxon>
        <taxon>Pedobacter</taxon>
    </lineage>
</organism>
<comment type="caution">
    <text evidence="2">The sequence shown here is derived from an EMBL/GenBank/DDBJ whole genome shotgun (WGS) entry which is preliminary data.</text>
</comment>
<dbReference type="Proteomes" id="UP001144347">
    <property type="component" value="Unassembled WGS sequence"/>
</dbReference>